<dbReference type="Pfam" id="PF10003">
    <property type="entry name" value="DUF2244"/>
    <property type="match status" value="1"/>
</dbReference>
<dbReference type="Proteomes" id="UP000026249">
    <property type="component" value="Unassembled WGS sequence"/>
</dbReference>
<dbReference type="EMBL" id="JFKE01000010">
    <property type="protein sequence ID" value="KAJ54234.1"/>
    <property type="molecule type" value="Genomic_DNA"/>
</dbReference>
<protein>
    <recommendedName>
        <fullName evidence="4">Integral membrane protein</fullName>
    </recommendedName>
</protein>
<accession>A0A037ZCK5</accession>
<dbReference type="InterPro" id="IPR019253">
    <property type="entry name" value="DUF2244_TM"/>
</dbReference>
<dbReference type="STRING" id="1454373.ACMU_03870"/>
<reference evidence="2 3" key="1">
    <citation type="submission" date="2014-03" db="EMBL/GenBank/DDBJ databases">
        <title>Draft Genome Sequence of Actibacterium mucosum KCTC 23349, a Marine Alphaproteobacterium with Complex Ionic Requirements Isolated from Mediterranean Seawater at Malvarrosa Beach, Valencia, Spain.</title>
        <authorList>
            <person name="Arahal D.R."/>
            <person name="Shao Z."/>
            <person name="Lai Q."/>
            <person name="Pujalte M.J."/>
        </authorList>
    </citation>
    <scope>NUCLEOTIDE SEQUENCE [LARGE SCALE GENOMIC DNA]</scope>
    <source>
        <strain evidence="2 3">KCTC 23349</strain>
    </source>
</reference>
<name>A0A037ZCK5_9RHOB</name>
<dbReference type="AlphaFoldDB" id="A0A037ZCK5"/>
<comment type="caution">
    <text evidence="2">The sequence shown here is derived from an EMBL/GenBank/DDBJ whole genome shotgun (WGS) entry which is preliminary data.</text>
</comment>
<feature type="transmembrane region" description="Helical" evidence="1">
    <location>
        <begin position="67"/>
        <end position="86"/>
    </location>
</feature>
<keyword evidence="1" id="KW-1133">Transmembrane helix</keyword>
<sequence>MPFEWVTDHTKAPDNSGAFCFEAGDPPLAELHMWPYRSLPRRGFVLFMGATCAMLLLPLSAVLGTAILWVMLPFMGLTIWGLWALLEHSYRSGEILEVLKLWEDRVELSHQAAQGTKAWDANPYWVNVVKQDKGPVEDYLTLRGGPRDVEIGAFLSVPERQQLFTDLTRLLSN</sequence>
<evidence type="ECO:0008006" key="4">
    <source>
        <dbReference type="Google" id="ProtNLM"/>
    </source>
</evidence>
<proteinExistence type="predicted"/>
<evidence type="ECO:0000256" key="1">
    <source>
        <dbReference type="SAM" id="Phobius"/>
    </source>
</evidence>
<keyword evidence="3" id="KW-1185">Reference proteome</keyword>
<evidence type="ECO:0000313" key="2">
    <source>
        <dbReference type="EMBL" id="KAJ54234.1"/>
    </source>
</evidence>
<evidence type="ECO:0000313" key="3">
    <source>
        <dbReference type="Proteomes" id="UP000026249"/>
    </source>
</evidence>
<organism evidence="2 3">
    <name type="scientific">Actibacterium mucosum KCTC 23349</name>
    <dbReference type="NCBI Taxonomy" id="1454373"/>
    <lineage>
        <taxon>Bacteria</taxon>
        <taxon>Pseudomonadati</taxon>
        <taxon>Pseudomonadota</taxon>
        <taxon>Alphaproteobacteria</taxon>
        <taxon>Rhodobacterales</taxon>
        <taxon>Roseobacteraceae</taxon>
        <taxon>Actibacterium</taxon>
    </lineage>
</organism>
<feature type="transmembrane region" description="Helical" evidence="1">
    <location>
        <begin position="43"/>
        <end position="61"/>
    </location>
</feature>
<gene>
    <name evidence="2" type="ORF">ACMU_03870</name>
</gene>
<dbReference type="OrthoDB" id="9808190at2"/>
<keyword evidence="1" id="KW-0812">Transmembrane</keyword>
<keyword evidence="1" id="KW-0472">Membrane</keyword>